<sequence length="183" mass="18961">MLRAFLGGLGVAGVAGPLGCFVIWRGMIYFGAALAHSALLGVALALLLGWPPDLGIALLCLAMASGFLLLDRGQLIASDTLLGVLAHASLALGLLALALVEGQRVDLMSYLFGDILALNDTDLLVIFGLVILVVGGGLCFWRPMLASTVNEDLARVEGVATATMKILFTLLMAVVIAVGMKVV</sequence>
<evidence type="ECO:0000256" key="10">
    <source>
        <dbReference type="ARBA" id="ARBA00023065"/>
    </source>
</evidence>
<evidence type="ECO:0000256" key="2">
    <source>
        <dbReference type="ARBA" id="ARBA00004651"/>
    </source>
</evidence>
<evidence type="ECO:0000256" key="3">
    <source>
        <dbReference type="ARBA" id="ARBA00008034"/>
    </source>
</evidence>
<dbReference type="InterPro" id="IPR037294">
    <property type="entry name" value="ABC_BtuC-like"/>
</dbReference>
<keyword evidence="5" id="KW-1003">Cell membrane</keyword>
<feature type="transmembrane region" description="Helical" evidence="13">
    <location>
        <begin position="123"/>
        <end position="141"/>
    </location>
</feature>
<evidence type="ECO:0000256" key="12">
    <source>
        <dbReference type="ARBA" id="ARBA00040080"/>
    </source>
</evidence>
<dbReference type="Gene3D" id="1.10.3470.10">
    <property type="entry name" value="ABC transporter involved in vitamin B12 uptake, BtuC"/>
    <property type="match status" value="1"/>
</dbReference>
<dbReference type="GO" id="GO:0055085">
    <property type="term" value="P:transmembrane transport"/>
    <property type="evidence" value="ECO:0007669"/>
    <property type="project" value="InterPro"/>
</dbReference>
<accession>A0A383EBG6</accession>
<evidence type="ECO:0000256" key="8">
    <source>
        <dbReference type="ARBA" id="ARBA00022906"/>
    </source>
</evidence>
<evidence type="ECO:0000313" key="14">
    <source>
        <dbReference type="EMBL" id="SVE53438.1"/>
    </source>
</evidence>
<evidence type="ECO:0000256" key="11">
    <source>
        <dbReference type="ARBA" id="ARBA00023136"/>
    </source>
</evidence>
<keyword evidence="4" id="KW-0813">Transport</keyword>
<keyword evidence="6 13" id="KW-0812">Transmembrane</keyword>
<protein>
    <recommendedName>
        <fullName evidence="12">High-affinity zinc uptake system membrane protein ZnuB</fullName>
    </recommendedName>
</protein>
<gene>
    <name evidence="14" type="ORF">METZ01_LOCUS506292</name>
</gene>
<evidence type="ECO:0000256" key="1">
    <source>
        <dbReference type="ARBA" id="ARBA00002313"/>
    </source>
</evidence>
<evidence type="ECO:0000256" key="5">
    <source>
        <dbReference type="ARBA" id="ARBA00022475"/>
    </source>
</evidence>
<feature type="transmembrane region" description="Helical" evidence="13">
    <location>
        <begin position="82"/>
        <end position="103"/>
    </location>
</feature>
<dbReference type="Pfam" id="PF00950">
    <property type="entry name" value="ABC-3"/>
    <property type="match status" value="1"/>
</dbReference>
<dbReference type="PANTHER" id="PTHR30477:SF23">
    <property type="entry name" value="HIGH-AFFINITY ZINC UPTAKE SYSTEM MEMBRANE PROTEIN ZNUB"/>
    <property type="match status" value="1"/>
</dbReference>
<evidence type="ECO:0000256" key="4">
    <source>
        <dbReference type="ARBA" id="ARBA00022448"/>
    </source>
</evidence>
<evidence type="ECO:0000256" key="6">
    <source>
        <dbReference type="ARBA" id="ARBA00022692"/>
    </source>
</evidence>
<evidence type="ECO:0000256" key="7">
    <source>
        <dbReference type="ARBA" id="ARBA00022833"/>
    </source>
</evidence>
<keyword evidence="7" id="KW-0862">Zinc</keyword>
<reference evidence="14" key="1">
    <citation type="submission" date="2018-05" db="EMBL/GenBank/DDBJ databases">
        <authorList>
            <person name="Lanie J.A."/>
            <person name="Ng W.-L."/>
            <person name="Kazmierczak K.M."/>
            <person name="Andrzejewski T.M."/>
            <person name="Davidsen T.M."/>
            <person name="Wayne K.J."/>
            <person name="Tettelin H."/>
            <person name="Glass J.I."/>
            <person name="Rusch D."/>
            <person name="Podicherti R."/>
            <person name="Tsui H.-C.T."/>
            <person name="Winkler M.E."/>
        </authorList>
    </citation>
    <scope>NUCLEOTIDE SEQUENCE</scope>
</reference>
<dbReference type="GO" id="GO:0043190">
    <property type="term" value="C:ATP-binding cassette (ABC) transporter complex"/>
    <property type="evidence" value="ECO:0007669"/>
    <property type="project" value="InterPro"/>
</dbReference>
<organism evidence="14">
    <name type="scientific">marine metagenome</name>
    <dbReference type="NCBI Taxonomy" id="408172"/>
    <lineage>
        <taxon>unclassified sequences</taxon>
        <taxon>metagenomes</taxon>
        <taxon>ecological metagenomes</taxon>
    </lineage>
</organism>
<feature type="transmembrane region" description="Helical" evidence="13">
    <location>
        <begin position="54"/>
        <end position="70"/>
    </location>
</feature>
<keyword evidence="9 13" id="KW-1133">Transmembrane helix</keyword>
<dbReference type="AlphaFoldDB" id="A0A383EBG6"/>
<proteinExistence type="inferred from homology"/>
<feature type="transmembrane region" description="Helical" evidence="13">
    <location>
        <begin position="162"/>
        <end position="180"/>
    </location>
</feature>
<keyword evidence="10" id="KW-0406">Ion transport</keyword>
<feature type="non-terminal residue" evidence="14">
    <location>
        <position position="183"/>
    </location>
</feature>
<dbReference type="PANTHER" id="PTHR30477">
    <property type="entry name" value="ABC-TRANSPORTER METAL-BINDING PROTEIN"/>
    <property type="match status" value="1"/>
</dbReference>
<comment type="function">
    <text evidence="1">Involved in the high-affinity zinc uptake transport system.</text>
</comment>
<keyword evidence="8" id="KW-0864">Zinc transport</keyword>
<evidence type="ECO:0000256" key="9">
    <source>
        <dbReference type="ARBA" id="ARBA00022989"/>
    </source>
</evidence>
<name>A0A383EBG6_9ZZZZ</name>
<feature type="transmembrane region" description="Helical" evidence="13">
    <location>
        <begin position="6"/>
        <end position="24"/>
    </location>
</feature>
<keyword evidence="11 13" id="KW-0472">Membrane</keyword>
<dbReference type="InterPro" id="IPR001626">
    <property type="entry name" value="ABC_TroCD"/>
</dbReference>
<comment type="similarity">
    <text evidence="3">Belongs to the ABC-3 integral membrane protein family.</text>
</comment>
<comment type="subcellular location">
    <subcellularLocation>
        <location evidence="2">Cell membrane</location>
        <topology evidence="2">Multi-pass membrane protein</topology>
    </subcellularLocation>
</comment>
<dbReference type="GO" id="GO:0010043">
    <property type="term" value="P:response to zinc ion"/>
    <property type="evidence" value="ECO:0007669"/>
    <property type="project" value="TreeGrafter"/>
</dbReference>
<dbReference type="GO" id="GO:0006829">
    <property type="term" value="P:zinc ion transport"/>
    <property type="evidence" value="ECO:0007669"/>
    <property type="project" value="UniProtKB-KW"/>
</dbReference>
<evidence type="ECO:0000256" key="13">
    <source>
        <dbReference type="SAM" id="Phobius"/>
    </source>
</evidence>
<dbReference type="EMBL" id="UINC01224007">
    <property type="protein sequence ID" value="SVE53438.1"/>
    <property type="molecule type" value="Genomic_DNA"/>
</dbReference>
<dbReference type="SUPFAM" id="SSF81345">
    <property type="entry name" value="ABC transporter involved in vitamin B12 uptake, BtuC"/>
    <property type="match status" value="1"/>
</dbReference>